<dbReference type="Pfam" id="PF03168">
    <property type="entry name" value="LEA_2"/>
    <property type="match status" value="1"/>
</dbReference>
<protein>
    <recommendedName>
        <fullName evidence="6">Late embryogenesis abundant protein LEA-2 subgroup domain-containing protein</fullName>
    </recommendedName>
</protein>
<dbReference type="GO" id="GO:0098542">
    <property type="term" value="P:defense response to other organism"/>
    <property type="evidence" value="ECO:0007669"/>
    <property type="project" value="InterPro"/>
</dbReference>
<sequence>MAVDDKQNNLNGGFYGPSIPPPTNTTLRGASGSSSCLCNFFCIIFKIILALVIIVGLLILILWLVYRPLKLKFHVTDAALTQFDLSDSNILKYNLAVNISARNPNKRVVVYYEKIEVNAYYAEQRFGSASLNGFYQGTKNTTVWSPVLHGQSLLVLNSPDALTYFDAQKSNGIYSISLKVLLGLKYEYGTFKSATMTPKVECYFNVPLSGYGSSYWVSFKETNCLLLST</sequence>
<comment type="subcellular location">
    <subcellularLocation>
        <location evidence="1">Membrane</location>
        <topology evidence="1">Single-pass membrane protein</topology>
    </subcellularLocation>
</comment>
<dbReference type="EnsemblPlants" id="Kaladp0087s0085.1.v1.1">
    <property type="protein sequence ID" value="Kaladp0087s0085.1.v1.1.CDS.1"/>
    <property type="gene ID" value="Kaladp0087s0085.v1.1"/>
</dbReference>
<accession>A0A7N0UWL8</accession>
<organism evidence="7 8">
    <name type="scientific">Kalanchoe fedtschenkoi</name>
    <name type="common">Lavender scallops</name>
    <name type="synonym">South American air plant</name>
    <dbReference type="NCBI Taxonomy" id="63787"/>
    <lineage>
        <taxon>Eukaryota</taxon>
        <taxon>Viridiplantae</taxon>
        <taxon>Streptophyta</taxon>
        <taxon>Embryophyta</taxon>
        <taxon>Tracheophyta</taxon>
        <taxon>Spermatophyta</taxon>
        <taxon>Magnoliopsida</taxon>
        <taxon>eudicotyledons</taxon>
        <taxon>Gunneridae</taxon>
        <taxon>Pentapetalae</taxon>
        <taxon>Saxifragales</taxon>
        <taxon>Crassulaceae</taxon>
        <taxon>Kalanchoe</taxon>
    </lineage>
</organism>
<evidence type="ECO:0000256" key="1">
    <source>
        <dbReference type="ARBA" id="ARBA00004167"/>
    </source>
</evidence>
<evidence type="ECO:0000256" key="4">
    <source>
        <dbReference type="ARBA" id="ARBA00023136"/>
    </source>
</evidence>
<dbReference type="OMA" id="CPLNIHR"/>
<dbReference type="GO" id="GO:0005886">
    <property type="term" value="C:plasma membrane"/>
    <property type="evidence" value="ECO:0007669"/>
    <property type="project" value="TreeGrafter"/>
</dbReference>
<keyword evidence="3 5" id="KW-1133">Transmembrane helix</keyword>
<name>A0A7N0UWL8_KALFE</name>
<proteinExistence type="predicted"/>
<dbReference type="PANTHER" id="PTHR31415">
    <property type="entry name" value="OS05G0367900 PROTEIN"/>
    <property type="match status" value="1"/>
</dbReference>
<dbReference type="AlphaFoldDB" id="A0A7N0UWL8"/>
<evidence type="ECO:0000313" key="7">
    <source>
        <dbReference type="EnsemblPlants" id="Kaladp0087s0085.1.v1.1.CDS.1"/>
    </source>
</evidence>
<keyword evidence="4 5" id="KW-0472">Membrane</keyword>
<dbReference type="PANTHER" id="PTHR31415:SF4">
    <property type="entry name" value="NDR1_HIN1-LIKE PROTEIN 3"/>
    <property type="match status" value="1"/>
</dbReference>
<dbReference type="InterPro" id="IPR004864">
    <property type="entry name" value="LEA_2"/>
</dbReference>
<dbReference type="Proteomes" id="UP000594263">
    <property type="component" value="Unplaced"/>
</dbReference>
<evidence type="ECO:0000256" key="5">
    <source>
        <dbReference type="SAM" id="Phobius"/>
    </source>
</evidence>
<dbReference type="InterPro" id="IPR044839">
    <property type="entry name" value="NDR1-like"/>
</dbReference>
<feature type="transmembrane region" description="Helical" evidence="5">
    <location>
        <begin position="43"/>
        <end position="66"/>
    </location>
</feature>
<dbReference type="Gramene" id="Kaladp0087s0085.1.v1.1">
    <property type="protein sequence ID" value="Kaladp0087s0085.1.v1.1.CDS.1"/>
    <property type="gene ID" value="Kaladp0087s0085.v1.1"/>
</dbReference>
<evidence type="ECO:0000259" key="6">
    <source>
        <dbReference type="Pfam" id="PF03168"/>
    </source>
</evidence>
<keyword evidence="8" id="KW-1185">Reference proteome</keyword>
<keyword evidence="2 5" id="KW-0812">Transmembrane</keyword>
<evidence type="ECO:0000256" key="2">
    <source>
        <dbReference type="ARBA" id="ARBA00022692"/>
    </source>
</evidence>
<evidence type="ECO:0000313" key="8">
    <source>
        <dbReference type="Proteomes" id="UP000594263"/>
    </source>
</evidence>
<dbReference type="GO" id="GO:0009506">
    <property type="term" value="C:plasmodesma"/>
    <property type="evidence" value="ECO:0007669"/>
    <property type="project" value="TreeGrafter"/>
</dbReference>
<feature type="domain" description="Late embryogenesis abundant protein LEA-2 subgroup" evidence="6">
    <location>
        <begin position="99"/>
        <end position="201"/>
    </location>
</feature>
<reference evidence="7" key="1">
    <citation type="submission" date="2021-01" db="UniProtKB">
        <authorList>
            <consortium name="EnsemblPlants"/>
        </authorList>
    </citation>
    <scope>IDENTIFICATION</scope>
</reference>
<evidence type="ECO:0000256" key="3">
    <source>
        <dbReference type="ARBA" id="ARBA00022989"/>
    </source>
</evidence>